<gene>
    <name evidence="1" type="ORF">MRATA1EN22A_LOCUS16213</name>
</gene>
<name>A0AC59ZAV7_RANTA</name>
<protein>
    <submittedName>
        <fullName evidence="1">Uncharacterized protein</fullName>
    </submittedName>
</protein>
<evidence type="ECO:0000313" key="1">
    <source>
        <dbReference type="EMBL" id="CAN0348531.1"/>
    </source>
</evidence>
<dbReference type="EMBL" id="OX596110">
    <property type="protein sequence ID" value="CAN0348531.1"/>
    <property type="molecule type" value="Genomic_DNA"/>
</dbReference>
<sequence>MGVGRRRLAPLWALALTLACAQHTGLAQNSTAELSFKHPDRPPAPQGPGGTALRGVTVHPPLRTTPVVRALNAAHGGRVCSTWGDFHYKTFDGDVFRFPGLCNYVFSAHCGSAYEDFNLQLRRGPRPNSTVPSMVTMKLDGLVVRLAKGSVLVNSRPIQLPFSQSGVLIEQSNGNLRVVAKLGLVFMWNQDDSLLLELDAKYANQTCGLCGDFNGVPVYNEFSSHHVKLTPTEFGNLQKMDGPTEQCQDPVPEDAGTCSNNSGICDEMLSSEPFLGCALLVNASSYLEACRHDLCHCSQANLTSCLCHTLAEYSRQCAHAGGLPLDWRGPQLCPQTCPLNMRYRECGSPCVDTCSNPEHSQLCEDHCVAGCFCPEGMVLDDIGHTGCIPVSGCSCMYSGATYAPGTGYSTDCTNCTCSGGRWTCREAPCPGTCSVLGGAHISTFDEKQYTMHGDCSYVLAKPCDSGAFTVLAELRRCGLTDSESCLKSLTLSLGGGHTVFMIKASGEVFMNQVYIQLPVSAANVTLFRPSTFFIIAQTQLGLQLDIQLVPIMQVFMRLEPQIRGQTCGLCGNFNQNQADDFRTISGVVEGSAAAFANTWKTQAACPNIKNSLEDPCSLSVENEKFAQHWCSRLTDPQGPFAQCHSTVDPSAYYSNCMFDTCNCEKSEDCMCAALSSYVRACASRGILLSGWRDGVCTKAMATCPKSLTYRYNISTCPPTCRARSDEDITCGVGFVPVDGCTCPEDTFLDNTGACVPAASCPCYFQGSVVPNGESRHEQGTVCSCTQGALTCIGGHTPDQVCVPPMVYFDCRNAMPGASGAGCQKSCQTLDMDCYSSKCEPGCVCPDGLVASGNGSCIPVSDCPCVHNEASYQPGQTIRMGCNTCTCRSRTWQCTDQPCLATCAVYGDGHYLTFDGRDYSFSGDCEYTLLQDHCGGNGSAQDSFRVVTENVPCGTTGTTCSKAIKIFLGSYELKLSDRKLEVTETGPRPPYSIRQMGIYLVVDTGVGLVLLWDKGTSIFLRLSPDFKGRVCGLCGNFDDNALNDFTTRSQSVVGDVLEFGNSWKFSPSCPDALAPGDPCTTNPHRKSWAQKQCSIINSATFSACHAHVEPSRYYKACVSDACACNSGGDCECFCTAVAAYAQACHDAGVCVSWRTPDICPLFCDYYNPQGQCEWHYLSCGAPCLKTCRNPSGQCWHDTHSLEGCYPKCPPEAPIFDEDQMQCVASCPTPSPPPTCHAGGQSFWPGSKVPSDRNCYSCICTEGGVQCAYAANACVCTYGGKQFHPGDEIYLTTDGLGSCILARCGANGTIERLVYPCSPTTPTAQTIFSFSTSLPEWPPTEPTMVTTVTCLQVLCNWTEWMDGSYPGPGRNSGDFDTIPNLRAEGYKFCAEPKNVQCRAERFPDTPLQELGQDVICNKSVGLICRNEDQLPPICYNYNIRFLCCELTSGTTSAPTTSGTSVQTSGTTSAPTTSSTSMHTSTTTSAPTSATSVQTKRTTSAPTTSATSVPTSETTLSPPGTTPCKPKCRWTKWFDVDFPMPGPHGGDNETFGNILRNGNLICHRPESISKVGCRAESHPGVSIHELGQVVQCRQDVGLLCRNEDQKGETSTCLNYQIRVLCCEPQKHCPPPTVTGASTTSTRSTTSAPKTSSTSVHTGITTSAPTTSATSVQTSGTTSAPTTSATSVPTSETISSPPGTTPCKPKCRWTKWFDVDFPMPGPHGGDNETFGNILRNGNLICHRPESISKVGCRAESHPGVSIHELGQVVQCRQDVGLLCRNEDQKGETSTCLNYQIRVLCCEPQKHCPPPTVTGASTTSTRSTTSAPKTSSTSVHTGITTSAPTTSATSVQTSGTTSAPTTSATSVPTSETISSPPGTTPCKPKCRWTKWFDVDFPMPGPHGGDNETFGNILRNGNLICHRPESISKVGCRAESHPGVSIHELGQVVQCRQDVGLLCRNEDQKGETSTCLNYQIRVLCCEPQKHCPPPTVTGASTTSPKSTTSAPTTSATSVQTSSTTSAPTTSATPVQTSGTTSAPTSATSTSGTTSAPTTSATSVPTSETISSPPGTTPCKPKCRWTKWFDVDFPMPGPHGGDNETFGNILRNGNLICHRPESISKVGCRAESHPGVSIHELGQVVQCRQDVGLLCRNEDQKGETSTCLNYQIRVLCCEPQKHCPPPTVTGASTTSTSGTISAPTTSATSVQTSGKTSAPTSSATSVEPKSTTLAPTTSATSVPTSETISSPPGTTPCKPKCRWTKWFDVDFPMPGPHGGDNETFGNILRNGNLICHRPESISKVGCRAESHPGVSIHELGQVVQCRQDVGLLCRNEDQKGETSTCLNYQIRVLCCEPQEHCPPPTVTGASTTSTSGTTSAATTSATSVQPKSTTSAPTTSATSVQTSSTTSAPTTSATPVQTSGTISAPTTSATSVQTSGTTSAPTTSATSPKSTTSAPTTSATSVPTSETISSPPGTTPCKPKCRWTKWFDVDFPMPGPHGGDNETFGNILRNGNLICHRPESISKVGCRAESHPGVSIHELGQVVQCRQDVGLLCRNEDQKGETSTCLNYQIRVLCCEPQEHCPPPTVTGASTTSTSGTTSAATTSATSLSTSATTPSSPGTTACYCNASGTLYRAGSIIYEVTDLSGHCYYAFCSLDCHVVKQMAPSCPTSMPPPTPTTSPPESSPSTFVSVPPQGCPNAVPPRMTGETWPMPNCSEATCQGNGVITVSPRHCPKVQKPTCANGYPAVQVADHDSCCSHYQCPCVCSGWGDPHYITFDGTYYTFLDNCTYVLVQQIVPVYGHFRVLVENYFCDAKDGLSCPQSIIVEYQENRVMLTHKAVHGVMTNEIIFNGKVVRPGFQKDGIAVSQVGIKMYVSIPELGVWVMFSGLIFSVEVPFSKFANNTEGQCGTCTNDQKDDCRLPGGAVVASCSDMSGHWKVTYPGQPPCNVPPPTPTPVEPRTSPTPCPPSPICQLILSKPFKLCHALIPPWPYYQGCTFDQCHMPGRDVMCSALELYAALCASLGVCVDWRGQTNYTCPFTCLAGMEYRPCGPPTPSYCCMDSNTSAPALLGASPITEGCFCPQGMMFYSSSKEVCVPADCNTCLGPSGEPVEPGHTVIVDCQECTCEGSTRTMSCRPQACPPAPTCPESGHVPVPEALQTGQCCPQYHCACNTSHCPEPEACPKGSHAIQTYSGAACCPTYSCSWSVCSINGTLYQPGAVVSSSLCEKCWCELPGGAPSDTFSINCETQICSTSCPLGFKYQAQAGQCCGECVQVACIMNTSDSSAHLFYPGESWSDPGDHCVTHKCEKHWDGLEVVTTKKVCPLLNCPADKALPSEDGCCLSCPPPYENQSTCTMHYQLQILRQQDCSSSGPVRLAYCQGNCGDTTSVFSPEANAVEHRCSCCRELRVSLRNACACHGPPQEQTHAAVVGDDGALRGLGAGLGAKASCYISPRAPRGVSIASHSLWPPSHCRASPRMGAPSGCPALLWALVALLSAGMAEGRGPWEGAQWLLPARPHSRCDLAPSTARHLTFIPPVTVFPTMSPLNTAHGGRVCSTWGDFHYKTFDGDVFRFPGLCNYVFSAHCGSAYEDFNLQLRRGLLGPRPTITHIVLRSQGLVLEVSNGSVLINGWRVELPYSRAGLLVERSSAYVKINVRLTLTFMWNGEDSALLELDPKYANQTCGLCGDFNGLRAVSEFYAHNARLSPLQFGNLQKLDGPTEQCQDPLPSPAADNCTDEEGVCRRTLLGPAFAPCHGLVDAEVYVAACTQDLCRCPSCPCATFAEYSRQCAHAGGQPQSWRGPDLCPQTCPLNTQHQECGSPCVDTCSNSERSQLCEDHCVDGCFCPPDTVLDDVTHTGCLPLRQCPCTHGGRIYDPGASFNTSCSSCTCSGGLWQCQDLPCPGTCSIQGGSHISTYDEKLYDVHGDCSYVLTKVCADSALAVLAELRKCGLTDNENCLKAVTLSLNGGDTTVQIQANGGVFVNSIYTQLPVSVADVTVFRPSSFFILVQMGRWLQLQVQLVPIMQVFLWLDPAYRGQMCGLCGNFNQNQADDFRTVGGVVEATAAAFANTWKTQASCPNVKNSFEDPCSLSVENENYAQHWCSLLTSPAGPFSSCHLVLSPGPFHSNCMFDTCNCEKSEDCMCAALSSYVRACAARGVLLSGWRDGVCTKYASSCPKTQSYAHMVDSCQPTCRSLSQPDVSCDVAFVPVDGCVCPPGTFLDDAGDCVPAEACPCYLRGTVVAPGEVVHDNGVVCSCVSGRLSCLGATEQSTGCVAPMVFLDCSNTSADAPGAECVRSCHSLDVDCFSTHCVSGCVCPVGLLSDGSGGCVAKEDCPCLHNEAAYKPGEVIKVDCNTCTCRGRRWECSERPCLGTCVAYGDGHFLTFDGERYGFEGSCEYTLAQDYCAGSNAANGTFRIVTENVPCGTTGVTCSKAIKIFLGSYELILHEGTHKVLQRGPGGDLPYRVRYMGIYLTVETHSGVVVSWDRKTSVIIRLRHEYKGRVCGLCGNFDDNALNDFTTRSQSVVGNVLEFGNSWKFSPSCPDALASRDPCTANPYRKSWAQKQCSIINSATFSACRSQVDSTRYYEACVSDACACDSGGDCECFCTAVAAYAQACHEAGVCVSWRTPDVCPLFCDYYNPHGECEWHYQPCGAPCLKTCRNPSGLCLMDLPGLEGCYPKCPSSKPFFNEDQMKCVAQCSGCYDEDGNYYDVGKRVPTTENCQSCDCTSSGLQCTHSPEACTCTYEGRTYAYGDVIYNTTDGLGACLIAICRDNGTIVRRAVECPGTPPTTPFTFTFTSTAAPPSTTGLVPTLSTVCVWKVCHWSDWYDGGHPEPDMSGGDFETFENLRQRGYQVCLAPADIECQAQLFPGMPLEKLGQKVECSRGKGLTCLNSEQSPPLCLNYELRVLCCDYVPCGTSQPPSSQTPATSTQTTSTLGTTHPTTAVPTSQTPSTKLTTTTTPEGSSSAFPATTTWASTSQAMTSCERKCQWTQWFDVDYPKYEEAGGDFETYEKIRGTGGAVCEQPQDIECEAENYPGQKPEEVGQRVHCDVRFGLVCRNDEQLGLFKMCYNYKMRVLCCRYSHCRVPTSTTFPTAMASPSTATAATATTATVPTATPSIATATTATVPMATTVTATTVTVPTATTATGMTGCRPKCQWTEWFDVDFPTSGVMGGDIETYDNIRAAGGKLCQQPEKIACRAENYPEVSIDQIGQVLSCSLETGLVCRNEDQKGPFTMCFNYNIRVYCCDDVRHCPTTATPGLQATSATSSTGAGTRTSLSPPWPEPSTSSLGTSLGPPPTTTTTTSSSVTTLSSPKTHTSGTTLVPTPPGTESTACERRCAWTDWMDQSYPMPGANGGDFETYANIRAAGGTICEQPLRLECRAEELPDIPLQDLGQVVECQLEVGLVCRNQDQSGQMCFNYQIRLLCCDKSHCPSTAITTSTPTSVTGSSSTATTERSSTPTRSSSTATTERTSTPTSVTGPSSTATTKRVSTPTSVTGSSSTATTERTSAPTSVTGSSSTATTERTSTPTSVTGSSSTATTERTSAPTSVTGPSSTATSERVSTPTTVTGPSSTATTKRVSTPTSVTGSSSTATTERTSTPTSVTGSSSTATTERTSTPTSVTGSSSTATTERTSAPTSVTGPSSTATTERTSAPTSVTGSSSTATTERTSTPTSVTGSSSTVTTERTSTPTSVTGPSSTATTERTSTPTTVTVPFSTGTAERTSTPTSVTGPSSTATTERTSTPTSVTGSSSTVTTERTSTPTSVTGPSSTATTERTSTPTSVTGSSSTATTERRSTPTSVTGSSSTATTERTSTPTSVTGSSSTATTERTSTPTSVTGPSSTATTERTSAPTNVTGPSSTATTERTSTPTSVTGSSSTATTERTSTPTSVTGPSSTATTERTSTPTSVTGPSSTSTTERTSAPTSVTGSSSTATTERTSTPTSVTGPSSKATRERTSTPTSCDRILLHSDHREDLHPHQCDRILLHSDHREDLHPHQCDRILLHSDHREDLRPHECDRTLLHSDLRKGLHAHHSDRTFLHSNHTENLHPDHCDKSVLHITTVTVSTPSSVTAPSSTASTESTSTPTSVTGPSSTVTTERTSTPTSVTGSSSTATTERTSTPTSVTGSSSTATTERTSTPTSVTGSSSTVTTERTSAPTKTSGSLMPSVVPPTSSGPTTPCLCHAFGKFFLPGDIVYNKTDGAGCPFLAICNQHCDLDRFQGTCPTSSPPRTSASVPPTTPVVGCDRTIPPRKVNESWFLEDCTVARCEGDNRIILLGPRPMNSITCVNGHLPVKVQNQSHPCDYHYECECVCSGWGGAHYETFDGTSYSFLDNCTHVLVREIQPRYGNLRILLHNRFCEAAAHCPRALSIHYQPVDIVLSTSTGAGGQEESLILLNQTRVRQSFSKNGVTVTLTGATGMRVDIPAVGVSITFNGQVFQARLSYSRFNHNTEGQCGTCTNNRRDECRRPDGTMARTCQDMARSWLVSESSGEGCGVPTGLPITTSPLLPGTSTPAIQPSCPPEPLCELMLSPVFAGCHSLIPPGPYFNACVSDSCWPGRGRAVLCQSLEAYAELCRSRGVCPDWRNATHGLCDLACPPSKVYKSCGPVQPESCDSRSQSPLSVGLAEGCFCPDGHILFNSHRDICVPECPCVGPDGLPKFPGERWVSNCQDCVCDKGAVSVQCTPVECPTPDQPQECSEAGFVAVSRPLADKPCCMETLCVCNASTCPQSPPACRPGEKLVRTQVEDDCCPTFSCNPLLCTFNGTFYGVGATFQGVTPCHTCTCLSMDSRDPTMWCEEKACNTTCLQGFEYSTVAGQCCGECVQTACLAPDGQLVQLNETWVNSLVDNCTEYHCQARDGPPMLTPTPVVCPDVSTCKGILKKIGCCYSCVQTDTCQVHANMTVLRHRGCVTQAAVRVSFCEGSCPEVSRYSMEAQAGQCRCTCCQETRTHQEVVTMQCPDGTAFQHTYTHVDECSCVPACASSSQVLEDSVSTFPLLGSTTV</sequence>
<proteinExistence type="predicted"/>
<dbReference type="Proteomes" id="UP001162501">
    <property type="component" value="Chromosome 26"/>
</dbReference>
<reference evidence="1" key="1">
    <citation type="submission" date="2023-05" db="EMBL/GenBank/DDBJ databases">
        <authorList>
            <consortium name="ELIXIR-Norway"/>
        </authorList>
    </citation>
    <scope>NUCLEOTIDE SEQUENCE</scope>
</reference>
<evidence type="ECO:0000313" key="2">
    <source>
        <dbReference type="Proteomes" id="UP001162501"/>
    </source>
</evidence>
<reference evidence="1" key="2">
    <citation type="submission" date="2025-03" db="EMBL/GenBank/DDBJ databases">
        <authorList>
            <consortium name="ELIXIR-Norway"/>
            <consortium name="Elixir Norway"/>
        </authorList>
    </citation>
    <scope>NUCLEOTIDE SEQUENCE</scope>
</reference>
<accession>A0AC59ZAV7</accession>
<organism evidence="1 2">
    <name type="scientific">Rangifer tarandus platyrhynchus</name>
    <name type="common">Svalbard reindeer</name>
    <dbReference type="NCBI Taxonomy" id="3082113"/>
    <lineage>
        <taxon>Eukaryota</taxon>
        <taxon>Metazoa</taxon>
        <taxon>Chordata</taxon>
        <taxon>Craniata</taxon>
        <taxon>Vertebrata</taxon>
        <taxon>Euteleostomi</taxon>
        <taxon>Mammalia</taxon>
        <taxon>Eutheria</taxon>
        <taxon>Laurasiatheria</taxon>
        <taxon>Artiodactyla</taxon>
        <taxon>Ruminantia</taxon>
        <taxon>Pecora</taxon>
        <taxon>Cervidae</taxon>
        <taxon>Odocoileinae</taxon>
        <taxon>Rangifer</taxon>
    </lineage>
</organism>